<sequence>MTLAQLEIFVKVVQSGSFTRAAELLGTNKGYLSRVLAQIEAELGAKLLERTTRTLSVTETGREVFERSVGILAAVEETRRVAQHAQSEPRGQLRLTCGVEFGMLAVTGWVQEFLARFPMVSCDVEYTSRVIDLVHEGFDLAIRIGPLPESRLVARKLGELEYGLFACPRYLQRHGVPQSADQLGAHSLIMFSAGSHRAGWTLAQARQQLSIDTVPRLRVNNSFAVRDAVLGSLGIGRLPLMVAGPEVEAGRLVRVLADWHTPTAEVHAVYPSSRYLAPKVRSFIDFAAESFPRLAERARRSVASNCQASG</sequence>
<evidence type="ECO:0000256" key="4">
    <source>
        <dbReference type="ARBA" id="ARBA00023163"/>
    </source>
</evidence>
<dbReference type="InterPro" id="IPR000847">
    <property type="entry name" value="LysR_HTH_N"/>
</dbReference>
<dbReference type="InterPro" id="IPR036388">
    <property type="entry name" value="WH-like_DNA-bd_sf"/>
</dbReference>
<dbReference type="EMBL" id="WJYN01000004">
    <property type="protein sequence ID" value="MRS99423.1"/>
    <property type="molecule type" value="Genomic_DNA"/>
</dbReference>
<dbReference type="GO" id="GO:0043565">
    <property type="term" value="F:sequence-specific DNA binding"/>
    <property type="evidence" value="ECO:0007669"/>
    <property type="project" value="TreeGrafter"/>
</dbReference>
<keyword evidence="2" id="KW-0805">Transcription regulation</keyword>
<dbReference type="GO" id="GO:0006351">
    <property type="term" value="P:DNA-templated transcription"/>
    <property type="evidence" value="ECO:0007669"/>
    <property type="project" value="TreeGrafter"/>
</dbReference>
<dbReference type="PANTHER" id="PTHR30537">
    <property type="entry name" value="HTH-TYPE TRANSCRIPTIONAL REGULATOR"/>
    <property type="match status" value="1"/>
</dbReference>
<dbReference type="InterPro" id="IPR058163">
    <property type="entry name" value="LysR-type_TF_proteobact-type"/>
</dbReference>
<proteinExistence type="inferred from homology"/>
<protein>
    <submittedName>
        <fullName evidence="6">LysR family transcriptional regulator</fullName>
    </submittedName>
</protein>
<dbReference type="GO" id="GO:0003700">
    <property type="term" value="F:DNA-binding transcription factor activity"/>
    <property type="evidence" value="ECO:0007669"/>
    <property type="project" value="InterPro"/>
</dbReference>
<dbReference type="AlphaFoldDB" id="A0A7X2L9X6"/>
<evidence type="ECO:0000259" key="5">
    <source>
        <dbReference type="PROSITE" id="PS50931"/>
    </source>
</evidence>
<dbReference type="CDD" id="cd08422">
    <property type="entry name" value="PBP2_CrgA_like"/>
    <property type="match status" value="1"/>
</dbReference>
<dbReference type="Gene3D" id="1.10.10.10">
    <property type="entry name" value="Winged helix-like DNA-binding domain superfamily/Winged helix DNA-binding domain"/>
    <property type="match status" value="1"/>
</dbReference>
<dbReference type="InterPro" id="IPR005119">
    <property type="entry name" value="LysR_subst-bd"/>
</dbReference>
<dbReference type="PANTHER" id="PTHR30537:SF68">
    <property type="entry name" value="TRANSCRIPTIONAL REGULATOR-RELATED"/>
    <property type="match status" value="1"/>
</dbReference>
<comment type="similarity">
    <text evidence="1">Belongs to the LysR transcriptional regulatory family.</text>
</comment>
<feature type="domain" description="HTH lysR-type" evidence="5">
    <location>
        <begin position="1"/>
        <end position="58"/>
    </location>
</feature>
<evidence type="ECO:0000256" key="2">
    <source>
        <dbReference type="ARBA" id="ARBA00023015"/>
    </source>
</evidence>
<accession>A0A7X2L9X6</accession>
<organism evidence="6 7">
    <name type="scientific">Ralstonia pickettii</name>
    <name type="common">Burkholderia pickettii</name>
    <dbReference type="NCBI Taxonomy" id="329"/>
    <lineage>
        <taxon>Bacteria</taxon>
        <taxon>Pseudomonadati</taxon>
        <taxon>Pseudomonadota</taxon>
        <taxon>Betaproteobacteria</taxon>
        <taxon>Burkholderiales</taxon>
        <taxon>Burkholderiaceae</taxon>
        <taxon>Ralstonia</taxon>
    </lineage>
</organism>
<dbReference type="RefSeq" id="WP_154206997.1">
    <property type="nucleotide sequence ID" value="NZ_WJYN01000004.1"/>
</dbReference>
<dbReference type="InterPro" id="IPR036390">
    <property type="entry name" value="WH_DNA-bd_sf"/>
</dbReference>
<dbReference type="FunFam" id="1.10.10.10:FF:000001">
    <property type="entry name" value="LysR family transcriptional regulator"/>
    <property type="match status" value="1"/>
</dbReference>
<evidence type="ECO:0000313" key="6">
    <source>
        <dbReference type="EMBL" id="MRS99423.1"/>
    </source>
</evidence>
<evidence type="ECO:0000256" key="3">
    <source>
        <dbReference type="ARBA" id="ARBA00023125"/>
    </source>
</evidence>
<dbReference type="Proteomes" id="UP000441032">
    <property type="component" value="Unassembled WGS sequence"/>
</dbReference>
<evidence type="ECO:0000313" key="7">
    <source>
        <dbReference type="Proteomes" id="UP000441032"/>
    </source>
</evidence>
<keyword evidence="4" id="KW-0804">Transcription</keyword>
<dbReference type="SUPFAM" id="SSF46785">
    <property type="entry name" value="Winged helix' DNA-binding domain"/>
    <property type="match status" value="1"/>
</dbReference>
<comment type="caution">
    <text evidence="6">The sequence shown here is derived from an EMBL/GenBank/DDBJ whole genome shotgun (WGS) entry which is preliminary data.</text>
</comment>
<keyword evidence="3" id="KW-0238">DNA-binding</keyword>
<evidence type="ECO:0000256" key="1">
    <source>
        <dbReference type="ARBA" id="ARBA00009437"/>
    </source>
</evidence>
<gene>
    <name evidence="6" type="ORF">GJQ57_12285</name>
</gene>
<name>A0A7X2L9X6_RALPI</name>
<dbReference type="Pfam" id="PF03466">
    <property type="entry name" value="LysR_substrate"/>
    <property type="match status" value="1"/>
</dbReference>
<dbReference type="SUPFAM" id="SSF53850">
    <property type="entry name" value="Periplasmic binding protein-like II"/>
    <property type="match status" value="1"/>
</dbReference>
<dbReference type="PROSITE" id="PS50931">
    <property type="entry name" value="HTH_LYSR"/>
    <property type="match status" value="1"/>
</dbReference>
<dbReference type="Gene3D" id="3.40.190.290">
    <property type="match status" value="1"/>
</dbReference>
<dbReference type="Pfam" id="PF00126">
    <property type="entry name" value="HTH_1"/>
    <property type="match status" value="1"/>
</dbReference>
<reference evidence="6 7" key="1">
    <citation type="submission" date="2019-11" db="EMBL/GenBank/DDBJ databases">
        <title>Phenotypic characterization of an OXA-22 and OXA-60 co-producing Ralstonia pickettii clinical strain.</title>
        <authorList>
            <person name="He F."/>
        </authorList>
    </citation>
    <scope>NUCLEOTIDE SEQUENCE [LARGE SCALE GENOMIC DNA]</scope>
    <source>
        <strain evidence="6 7">PSLESD1</strain>
    </source>
</reference>